<organism evidence="1 2">
    <name type="scientific">Ganoderma sinense ZZ0214-1</name>
    <dbReference type="NCBI Taxonomy" id="1077348"/>
    <lineage>
        <taxon>Eukaryota</taxon>
        <taxon>Fungi</taxon>
        <taxon>Dikarya</taxon>
        <taxon>Basidiomycota</taxon>
        <taxon>Agaricomycotina</taxon>
        <taxon>Agaricomycetes</taxon>
        <taxon>Polyporales</taxon>
        <taxon>Polyporaceae</taxon>
        <taxon>Ganoderma</taxon>
    </lineage>
</organism>
<proteinExistence type="predicted"/>
<protein>
    <submittedName>
        <fullName evidence="1">Uncharacterized protein</fullName>
    </submittedName>
</protein>
<dbReference type="AlphaFoldDB" id="A0A2G8SA56"/>
<dbReference type="Proteomes" id="UP000230002">
    <property type="component" value="Unassembled WGS sequence"/>
</dbReference>
<evidence type="ECO:0000313" key="2">
    <source>
        <dbReference type="Proteomes" id="UP000230002"/>
    </source>
</evidence>
<dbReference type="EMBL" id="AYKW01000014">
    <property type="protein sequence ID" value="PIL30637.1"/>
    <property type="molecule type" value="Genomic_DNA"/>
</dbReference>
<keyword evidence="2" id="KW-1185">Reference proteome</keyword>
<gene>
    <name evidence="1" type="ORF">GSI_07339</name>
</gene>
<accession>A0A2G8SA56</accession>
<evidence type="ECO:0000313" key="1">
    <source>
        <dbReference type="EMBL" id="PIL30637.1"/>
    </source>
</evidence>
<reference evidence="1 2" key="1">
    <citation type="journal article" date="2015" name="Sci. Rep.">
        <title>Chromosome-level genome map provides insights into diverse defense mechanisms in the medicinal fungus Ganoderma sinense.</title>
        <authorList>
            <person name="Zhu Y."/>
            <person name="Xu J."/>
            <person name="Sun C."/>
            <person name="Zhou S."/>
            <person name="Xu H."/>
            <person name="Nelson D.R."/>
            <person name="Qian J."/>
            <person name="Song J."/>
            <person name="Luo H."/>
            <person name="Xiang L."/>
            <person name="Li Y."/>
            <person name="Xu Z."/>
            <person name="Ji A."/>
            <person name="Wang L."/>
            <person name="Lu S."/>
            <person name="Hayward A."/>
            <person name="Sun W."/>
            <person name="Li X."/>
            <person name="Schwartz D.C."/>
            <person name="Wang Y."/>
            <person name="Chen S."/>
        </authorList>
    </citation>
    <scope>NUCLEOTIDE SEQUENCE [LARGE SCALE GENOMIC DNA]</scope>
    <source>
        <strain evidence="1 2">ZZ0214-1</strain>
    </source>
</reference>
<comment type="caution">
    <text evidence="1">The sequence shown here is derived from an EMBL/GenBank/DDBJ whole genome shotgun (WGS) entry which is preliminary data.</text>
</comment>
<sequence>MRGSSLRTMSLFSWSSHFATASAQNSGLSRRIERHRRQTWGRRRLFQSCQQLEKTRSSTSVGRRWMGAARLWIARRAREKWRYSSALAMVHAWMFGMEVRG</sequence>
<name>A0A2G8SA56_9APHY</name>